<sequence>MTATSGDEKAPDDRHMWANQGRMINHRMTRDVDNSQGPHMNAGRLGECSKSLPIQWLGSSGITLDTWLLELVQGVINHPTGQDAEPLTQALQWAMQPSRPAFDLQNTTIDVCQISSQRRTFGQRGKLPVLRGGTNLRSRDWAQMYQIGEGIGGGVKKEICIRLGWKMAWLIIFSAAPSLLSFPQTCMDD</sequence>
<evidence type="ECO:0000313" key="1">
    <source>
        <dbReference type="EMBL" id="KXT12918.1"/>
    </source>
</evidence>
<protein>
    <submittedName>
        <fullName evidence="1">Uncharacterized protein</fullName>
    </submittedName>
</protein>
<accession>A0A139IDV2</accession>
<comment type="caution">
    <text evidence="1">The sequence shown here is derived from an EMBL/GenBank/DDBJ whole genome shotgun (WGS) entry which is preliminary data.</text>
</comment>
<reference evidence="1 2" key="1">
    <citation type="submission" date="2015-07" db="EMBL/GenBank/DDBJ databases">
        <title>Comparative genomics of the Sigatoka disease complex on banana suggests a link between parallel evolutionary changes in Pseudocercospora fijiensis and Pseudocercospora eumusae and increased virulence on the banana host.</title>
        <authorList>
            <person name="Chang T.-C."/>
            <person name="Salvucci A."/>
            <person name="Crous P.W."/>
            <person name="Stergiopoulos I."/>
        </authorList>
    </citation>
    <scope>NUCLEOTIDE SEQUENCE [LARGE SCALE GENOMIC DNA]</scope>
    <source>
        <strain evidence="1 2">CBS 116634</strain>
    </source>
</reference>
<proteinExistence type="predicted"/>
<dbReference type="AlphaFoldDB" id="A0A139IDV2"/>
<evidence type="ECO:0000313" key="2">
    <source>
        <dbReference type="Proteomes" id="UP000073492"/>
    </source>
</evidence>
<gene>
    <name evidence="1" type="ORF">AC579_4124</name>
</gene>
<dbReference type="EMBL" id="LFZO01000135">
    <property type="protein sequence ID" value="KXT12918.1"/>
    <property type="molecule type" value="Genomic_DNA"/>
</dbReference>
<name>A0A139IDV2_9PEZI</name>
<organism evidence="1 2">
    <name type="scientific">Pseudocercospora musae</name>
    <dbReference type="NCBI Taxonomy" id="113226"/>
    <lineage>
        <taxon>Eukaryota</taxon>
        <taxon>Fungi</taxon>
        <taxon>Dikarya</taxon>
        <taxon>Ascomycota</taxon>
        <taxon>Pezizomycotina</taxon>
        <taxon>Dothideomycetes</taxon>
        <taxon>Dothideomycetidae</taxon>
        <taxon>Mycosphaerellales</taxon>
        <taxon>Mycosphaerellaceae</taxon>
        <taxon>Pseudocercospora</taxon>
    </lineage>
</organism>
<keyword evidence="2" id="KW-1185">Reference proteome</keyword>
<dbReference type="Proteomes" id="UP000073492">
    <property type="component" value="Unassembled WGS sequence"/>
</dbReference>